<dbReference type="EMBL" id="ML220112">
    <property type="protein sequence ID" value="TGZ84898.1"/>
    <property type="molecule type" value="Genomic_DNA"/>
</dbReference>
<proteinExistence type="predicted"/>
<dbReference type="GO" id="GO:0031511">
    <property type="term" value="C:Mis6-Sim4 complex"/>
    <property type="evidence" value="ECO:0007669"/>
    <property type="project" value="InterPro"/>
</dbReference>
<reference evidence="1 2" key="1">
    <citation type="submission" date="2019-04" db="EMBL/GenBank/DDBJ databases">
        <title>Comparative genomics and transcriptomics to analyze fruiting body development in filamentous ascomycetes.</title>
        <authorList>
            <consortium name="DOE Joint Genome Institute"/>
            <person name="Lutkenhaus R."/>
            <person name="Traeger S."/>
            <person name="Breuer J."/>
            <person name="Kuo A."/>
            <person name="Lipzen A."/>
            <person name="Pangilinan J."/>
            <person name="Dilworth D."/>
            <person name="Sandor L."/>
            <person name="Poggeler S."/>
            <person name="Barry K."/>
            <person name="Grigoriev I.V."/>
            <person name="Nowrousian M."/>
        </authorList>
    </citation>
    <scope>NUCLEOTIDE SEQUENCE [LARGE SCALE GENOMIC DNA]</scope>
    <source>
        <strain evidence="1 2">CBS 389.68</strain>
    </source>
</reference>
<dbReference type="Proteomes" id="UP000298138">
    <property type="component" value="Unassembled WGS sequence"/>
</dbReference>
<dbReference type="InterPro" id="IPR025207">
    <property type="entry name" value="Sim4_Fta4"/>
</dbReference>
<protein>
    <submittedName>
        <fullName evidence="1">Uncharacterized protein</fullName>
    </submittedName>
</protein>
<gene>
    <name evidence="1" type="ORF">EX30DRAFT_325767</name>
</gene>
<evidence type="ECO:0000313" key="1">
    <source>
        <dbReference type="EMBL" id="TGZ84898.1"/>
    </source>
</evidence>
<accession>A0A4S2N6E8</accession>
<keyword evidence="2" id="KW-1185">Reference proteome</keyword>
<dbReference type="InParanoid" id="A0A4S2N6E8"/>
<dbReference type="PANTHER" id="PTHR42040">
    <property type="entry name" value="INNER KINETOCHORE SUBUNIT FTA4"/>
    <property type="match status" value="1"/>
</dbReference>
<dbReference type="Pfam" id="PF13093">
    <property type="entry name" value="FTA4"/>
    <property type="match status" value="1"/>
</dbReference>
<dbReference type="OrthoDB" id="21214at2759"/>
<name>A0A4S2N6E8_9PEZI</name>
<sequence length="239" mass="27469">MTTQHSIYDIKSEFLFSQSRALSQFPDPPKDWLKDVEETEHGDLSDNVLNQALYKLSVIGKKHANLVYNAQTSRHIAEQLDALYRDTIEGFEGAPARDEEVLRRGVDLKDPDNIRDLPEEYPDYTDKASSEDLQRYQELRAQLSRYPDLLDALKKKHAYYKHLEKLVVPFDDPKGNVQPNLVTSSGELGKELERMRLLAARLAAQVERVKQDEVKQSEEDEDLGMADEEKLRRLIGDLA</sequence>
<dbReference type="PANTHER" id="PTHR42040:SF1">
    <property type="entry name" value="INNER KINETOCHORE SUBUNIT FTA4"/>
    <property type="match status" value="1"/>
</dbReference>
<dbReference type="AlphaFoldDB" id="A0A4S2N6E8"/>
<dbReference type="STRING" id="341454.A0A4S2N6E8"/>
<evidence type="ECO:0000313" key="2">
    <source>
        <dbReference type="Proteomes" id="UP000298138"/>
    </source>
</evidence>
<organism evidence="1 2">
    <name type="scientific">Ascodesmis nigricans</name>
    <dbReference type="NCBI Taxonomy" id="341454"/>
    <lineage>
        <taxon>Eukaryota</taxon>
        <taxon>Fungi</taxon>
        <taxon>Dikarya</taxon>
        <taxon>Ascomycota</taxon>
        <taxon>Pezizomycotina</taxon>
        <taxon>Pezizomycetes</taxon>
        <taxon>Pezizales</taxon>
        <taxon>Ascodesmidaceae</taxon>
        <taxon>Ascodesmis</taxon>
    </lineage>
</organism>